<keyword evidence="1" id="KW-0812">Transmembrane</keyword>
<keyword evidence="1" id="KW-0472">Membrane</keyword>
<name>A0A2V5I8Z2_ASPV1</name>
<evidence type="ECO:0000256" key="1">
    <source>
        <dbReference type="SAM" id="Phobius"/>
    </source>
</evidence>
<dbReference type="Proteomes" id="UP000249829">
    <property type="component" value="Unassembled WGS sequence"/>
</dbReference>
<keyword evidence="3" id="KW-1185">Reference proteome</keyword>
<protein>
    <submittedName>
        <fullName evidence="2">Uncharacterized protein</fullName>
    </submittedName>
</protein>
<dbReference type="EMBL" id="KZ825175">
    <property type="protein sequence ID" value="PYI16066.1"/>
    <property type="molecule type" value="Genomic_DNA"/>
</dbReference>
<evidence type="ECO:0000313" key="2">
    <source>
        <dbReference type="EMBL" id="PYI16066.1"/>
    </source>
</evidence>
<dbReference type="AlphaFoldDB" id="A0A2V5I8Z2"/>
<gene>
    <name evidence="2" type="ORF">BO99DRAFT_435837</name>
</gene>
<evidence type="ECO:0000313" key="3">
    <source>
        <dbReference type="Proteomes" id="UP000249829"/>
    </source>
</evidence>
<feature type="transmembrane region" description="Helical" evidence="1">
    <location>
        <begin position="50"/>
        <end position="70"/>
    </location>
</feature>
<reference evidence="2 3" key="1">
    <citation type="submission" date="2018-02" db="EMBL/GenBank/DDBJ databases">
        <title>The genomes of Aspergillus section Nigri reveals drivers in fungal speciation.</title>
        <authorList>
            <consortium name="DOE Joint Genome Institute"/>
            <person name="Vesth T.C."/>
            <person name="Nybo J."/>
            <person name="Theobald S."/>
            <person name="Brandl J."/>
            <person name="Frisvad J.C."/>
            <person name="Nielsen K.F."/>
            <person name="Lyhne E.K."/>
            <person name="Kogle M.E."/>
            <person name="Kuo A."/>
            <person name="Riley R."/>
            <person name="Clum A."/>
            <person name="Nolan M."/>
            <person name="Lipzen A."/>
            <person name="Salamov A."/>
            <person name="Henrissat B."/>
            <person name="Wiebenga A."/>
            <person name="De vries R.P."/>
            <person name="Grigoriev I.V."/>
            <person name="Mortensen U.H."/>
            <person name="Andersen M.R."/>
            <person name="Baker S.E."/>
        </authorList>
    </citation>
    <scope>NUCLEOTIDE SEQUENCE [LARGE SCALE GENOMIC DNA]</scope>
    <source>
        <strain evidence="2 3">CBS 115571</strain>
    </source>
</reference>
<sequence>MASHHSLLHLDSKRALAAMASSLHLWTRSDCDSSDSTCGEKPVSNFLKSGVPGIVTGVIVLGAIVVFVVLHFRNKKRDAREDQEIRKWNEVNV</sequence>
<accession>A0A2V5I8Z2</accession>
<dbReference type="OMA" id="CCYFLYR"/>
<organism evidence="2 3">
    <name type="scientific">Aspergillus violaceofuscus (strain CBS 115571)</name>
    <dbReference type="NCBI Taxonomy" id="1450538"/>
    <lineage>
        <taxon>Eukaryota</taxon>
        <taxon>Fungi</taxon>
        <taxon>Dikarya</taxon>
        <taxon>Ascomycota</taxon>
        <taxon>Pezizomycotina</taxon>
        <taxon>Eurotiomycetes</taxon>
        <taxon>Eurotiomycetidae</taxon>
        <taxon>Eurotiales</taxon>
        <taxon>Aspergillaceae</taxon>
        <taxon>Aspergillus</taxon>
    </lineage>
</organism>
<proteinExistence type="predicted"/>
<keyword evidence="1" id="KW-1133">Transmembrane helix</keyword>